<dbReference type="AlphaFoldDB" id="A0AAD4L0L0"/>
<gene>
    <name evidence="2" type="ORF">BGW36DRAFT_367366</name>
</gene>
<keyword evidence="3" id="KW-1185">Reference proteome</keyword>
<evidence type="ECO:0000313" key="3">
    <source>
        <dbReference type="Proteomes" id="UP001201262"/>
    </source>
</evidence>
<dbReference type="EMBL" id="JAJTJA010000001">
    <property type="protein sequence ID" value="KAH8705332.1"/>
    <property type="molecule type" value="Genomic_DNA"/>
</dbReference>
<sequence length="540" mass="61364">MGTLHQMPPAAPVPPRHPQQGNMPQGFEHLQHQPNMDDLADNMARLEMNYPGNEFLNRGAENHNIKQMSQMPPWNGDSKDTSYHGWIFRRVRERHQGKNTGSKIEMRRMKQESRDLKALAKGGISVGIARDIRAEVKKLINTLNDTDRDYEWVWVYAKGHFDGQSADIIVKKSLTKINPLGPQVPNRNNIIRHQPAVGAPASFPRDIPNGPALPPTNIGAQPVHPQYKQPAPVRPAPVPQQWHNPGHNQGPTGPIPEQDRPWTDVDNGGLPQFHNPMDQRPRQEVTSEGAHNNRRAHAVPNAQAQPEPFIHMNLKGNLPPHAQGSNPKIPKPAVHQQQPRASHIFDRIRTPDSYESASSVADEDPLFESSDSDSATTVSMSFEDKVRYTSKNARPRAEAKKYRMHERPSSRKHRVRTVYPDSFSDRSPSRSSLSSRKLHRRDSEIVDRHESLVSAKGDGQNDLVRLYNGLHHQGIAIADTQNMIQQLLARDKHMLSTSRHAMPVVPDRSLYPAQRRPHGYREPHYPTYPMYDHHSPRYYY</sequence>
<name>A0AAD4L0L0_9EURO</name>
<protein>
    <submittedName>
        <fullName evidence="2">Uncharacterized protein</fullName>
    </submittedName>
</protein>
<dbReference type="GeneID" id="70245139"/>
<proteinExistence type="predicted"/>
<dbReference type="RefSeq" id="XP_046077953.1">
    <property type="nucleotide sequence ID" value="XM_046214852.1"/>
</dbReference>
<evidence type="ECO:0000313" key="2">
    <source>
        <dbReference type="EMBL" id="KAH8705332.1"/>
    </source>
</evidence>
<evidence type="ECO:0000256" key="1">
    <source>
        <dbReference type="SAM" id="MobiDB-lite"/>
    </source>
</evidence>
<feature type="region of interest" description="Disordered" evidence="1">
    <location>
        <begin position="352"/>
        <end position="378"/>
    </location>
</feature>
<dbReference type="Proteomes" id="UP001201262">
    <property type="component" value="Unassembled WGS sequence"/>
</dbReference>
<feature type="region of interest" description="Disordered" evidence="1">
    <location>
        <begin position="1"/>
        <end position="26"/>
    </location>
</feature>
<organism evidence="2 3">
    <name type="scientific">Talaromyces proteolyticus</name>
    <dbReference type="NCBI Taxonomy" id="1131652"/>
    <lineage>
        <taxon>Eukaryota</taxon>
        <taxon>Fungi</taxon>
        <taxon>Dikarya</taxon>
        <taxon>Ascomycota</taxon>
        <taxon>Pezizomycotina</taxon>
        <taxon>Eurotiomycetes</taxon>
        <taxon>Eurotiomycetidae</taxon>
        <taxon>Eurotiales</taxon>
        <taxon>Trichocomaceae</taxon>
        <taxon>Talaromyces</taxon>
        <taxon>Talaromyces sect. Bacilispori</taxon>
    </lineage>
</organism>
<feature type="region of interest" description="Disordered" evidence="1">
    <location>
        <begin position="311"/>
        <end position="340"/>
    </location>
</feature>
<feature type="compositionally biased region" description="Polar residues" evidence="1">
    <location>
        <begin position="242"/>
        <end position="251"/>
    </location>
</feature>
<accession>A0AAD4L0L0</accession>
<feature type="region of interest" description="Disordered" evidence="1">
    <location>
        <begin position="214"/>
        <end position="298"/>
    </location>
</feature>
<feature type="region of interest" description="Disordered" evidence="1">
    <location>
        <begin position="390"/>
        <end position="442"/>
    </location>
</feature>
<reference evidence="2" key="1">
    <citation type="submission" date="2021-12" db="EMBL/GenBank/DDBJ databases">
        <title>Convergent genome expansion in fungi linked to evolution of root-endophyte symbiosis.</title>
        <authorList>
            <consortium name="DOE Joint Genome Institute"/>
            <person name="Ke Y.-H."/>
            <person name="Bonito G."/>
            <person name="Liao H.-L."/>
            <person name="Looney B."/>
            <person name="Rojas-Flechas A."/>
            <person name="Nash J."/>
            <person name="Hameed K."/>
            <person name="Schadt C."/>
            <person name="Martin F."/>
            <person name="Crous P.W."/>
            <person name="Miettinen O."/>
            <person name="Magnuson J.K."/>
            <person name="Labbe J."/>
            <person name="Jacobson D."/>
            <person name="Doktycz M.J."/>
            <person name="Veneault-Fourrey C."/>
            <person name="Kuo A."/>
            <person name="Mondo S."/>
            <person name="Calhoun S."/>
            <person name="Riley R."/>
            <person name="Ohm R."/>
            <person name="LaButti K."/>
            <person name="Andreopoulos B."/>
            <person name="Pangilinan J."/>
            <person name="Nolan M."/>
            <person name="Tritt A."/>
            <person name="Clum A."/>
            <person name="Lipzen A."/>
            <person name="Daum C."/>
            <person name="Barry K."/>
            <person name="Grigoriev I.V."/>
            <person name="Vilgalys R."/>
        </authorList>
    </citation>
    <scope>NUCLEOTIDE SEQUENCE</scope>
    <source>
        <strain evidence="2">PMI_201</strain>
    </source>
</reference>
<feature type="compositionally biased region" description="Basic and acidic residues" evidence="1">
    <location>
        <begin position="395"/>
        <end position="409"/>
    </location>
</feature>
<comment type="caution">
    <text evidence="2">The sequence shown here is derived from an EMBL/GenBank/DDBJ whole genome shotgun (WGS) entry which is preliminary data.</text>
</comment>